<dbReference type="AlphaFoldDB" id="A0A1V0M6I4"/>
<sequence>MSHASPTEKRPRYTPVFAVLIYAFILCTTVLVAGMTIPWDIGTYITHCHAVVWCLLALPVIAKGRQFKEIGRGVGALLVASLVIGFTLLRSVFGVQPLPEDVDFLDLRPFAAALIVISLGILAELLVRRSFWPGFRALGR</sequence>
<keyword evidence="1" id="KW-0812">Transmembrane</keyword>
<reference evidence="2" key="1">
    <citation type="submission" date="2017-01" db="EMBL/GenBank/DDBJ databases">
        <title>Complete nucleotide sequence of an IncP-2 blaVIM-2-harboring megaplasmid from Pseudomonas aeruginosa.</title>
        <authorList>
            <person name="Botelho J."/>
            <person name="Grosso F."/>
            <person name="Mabrouk A."/>
            <person name="Peixe L."/>
        </authorList>
    </citation>
    <scope>NUCLEOTIDE SEQUENCE</scope>
    <source>
        <strain evidence="2">FFUP_PS_37</strain>
        <plasmid evidence="2">pJB37</plasmid>
    </source>
</reference>
<keyword evidence="1" id="KW-1133">Transmembrane helix</keyword>
<protein>
    <recommendedName>
        <fullName evidence="3">Transmembrane protein</fullName>
    </recommendedName>
</protein>
<dbReference type="GeneID" id="93444869"/>
<organism evidence="2">
    <name type="scientific">Pseudomonas aeruginosa</name>
    <dbReference type="NCBI Taxonomy" id="287"/>
    <lineage>
        <taxon>Bacteria</taxon>
        <taxon>Pseudomonadati</taxon>
        <taxon>Pseudomonadota</taxon>
        <taxon>Gammaproteobacteria</taxon>
        <taxon>Pseudomonadales</taxon>
        <taxon>Pseudomonadaceae</taxon>
        <taxon>Pseudomonas</taxon>
    </lineage>
</organism>
<proteinExistence type="predicted"/>
<keyword evidence="1" id="KW-0472">Membrane</keyword>
<feature type="transmembrane region" description="Helical" evidence="1">
    <location>
        <begin position="41"/>
        <end position="62"/>
    </location>
</feature>
<dbReference type="EMBL" id="KY494864">
    <property type="protein sequence ID" value="ARD70507.1"/>
    <property type="molecule type" value="Genomic_DNA"/>
</dbReference>
<evidence type="ECO:0000256" key="1">
    <source>
        <dbReference type="SAM" id="Phobius"/>
    </source>
</evidence>
<geneLocation type="plasmid" evidence="2">
    <name>pJB37</name>
</geneLocation>
<keyword evidence="2" id="KW-0614">Plasmid</keyword>
<accession>A0A1V0M6I4</accession>
<evidence type="ECO:0000313" key="2">
    <source>
        <dbReference type="EMBL" id="ARD70507.1"/>
    </source>
</evidence>
<dbReference type="RefSeq" id="WP_021018561.1">
    <property type="nucleotide sequence ID" value="NZ_BSAL01000001.1"/>
</dbReference>
<feature type="transmembrane region" description="Helical" evidence="1">
    <location>
        <begin position="107"/>
        <end position="127"/>
    </location>
</feature>
<name>A0A1V0M6I4_PSEAI</name>
<feature type="transmembrane region" description="Helical" evidence="1">
    <location>
        <begin position="74"/>
        <end position="95"/>
    </location>
</feature>
<feature type="transmembrane region" description="Helical" evidence="1">
    <location>
        <begin position="12"/>
        <end position="35"/>
    </location>
</feature>
<evidence type="ECO:0008006" key="3">
    <source>
        <dbReference type="Google" id="ProtNLM"/>
    </source>
</evidence>